<evidence type="ECO:0000313" key="5">
    <source>
        <dbReference type="EMBL" id="TRY74039.1"/>
    </source>
</evidence>
<organism evidence="5 6">
    <name type="scientific">Tigriopus californicus</name>
    <name type="common">Marine copepod</name>
    <dbReference type="NCBI Taxonomy" id="6832"/>
    <lineage>
        <taxon>Eukaryota</taxon>
        <taxon>Metazoa</taxon>
        <taxon>Ecdysozoa</taxon>
        <taxon>Arthropoda</taxon>
        <taxon>Crustacea</taxon>
        <taxon>Multicrustacea</taxon>
        <taxon>Hexanauplia</taxon>
        <taxon>Copepoda</taxon>
        <taxon>Harpacticoida</taxon>
        <taxon>Harpacticidae</taxon>
        <taxon>Tigriopus</taxon>
    </lineage>
</organism>
<evidence type="ECO:0000256" key="2">
    <source>
        <dbReference type="SAM" id="MobiDB-lite"/>
    </source>
</evidence>
<accession>A0A553P8P3</accession>
<dbReference type="STRING" id="6832.A0A553P8P3"/>
<comment type="caution">
    <text evidence="5">The sequence shown here is derived from an EMBL/GenBank/DDBJ whole genome shotgun (WGS) entry which is preliminary data.</text>
</comment>
<feature type="domain" description="Ig-like" evidence="3">
    <location>
        <begin position="3"/>
        <end position="98"/>
    </location>
</feature>
<dbReference type="CDD" id="cd00063">
    <property type="entry name" value="FN3"/>
    <property type="match status" value="1"/>
</dbReference>
<dbReference type="Proteomes" id="UP000318571">
    <property type="component" value="Chromosome 3"/>
</dbReference>
<keyword evidence="6" id="KW-1185">Reference proteome</keyword>
<feature type="compositionally biased region" description="Polar residues" evidence="2">
    <location>
        <begin position="286"/>
        <end position="296"/>
    </location>
</feature>
<dbReference type="InterPro" id="IPR050964">
    <property type="entry name" value="Striated_Muscle_Regulatory"/>
</dbReference>
<sequence length="313" mass="35964">ESPKILAHEPWIHGGKKSTVTLHCELCLSRQDLAPKKEREEQKDDLHDYFNGPEVWWMKDGKLLTRSTSRVRQMVHGENHFLLRIKNLRDSDFGTYTCGHNTTLALPVPRRSGVPYPAKFDDPTLWSDSIFKLVWRVNCSTPIINYQLEFREIPHGDWVTLNVPGDFGTLQSKYHNRFARQEQKVEEHVGEYTLKGLSSGMTYEARVRSRNEYGLSAQSKVISFHTFEPETKRTSLYEDYYGSRFKTIVEPNGDERLSQPSNVIQATFLPPYMSLEESKQPRNADDQSTANSQPLATTKDKKGLLKGSNPLTE</sequence>
<dbReference type="SUPFAM" id="SSF48726">
    <property type="entry name" value="Immunoglobulin"/>
    <property type="match status" value="1"/>
</dbReference>
<dbReference type="CDD" id="cd00096">
    <property type="entry name" value="Ig"/>
    <property type="match status" value="1"/>
</dbReference>
<dbReference type="PROSITE" id="PS50835">
    <property type="entry name" value="IG_LIKE"/>
    <property type="match status" value="1"/>
</dbReference>
<feature type="region of interest" description="Disordered" evidence="2">
    <location>
        <begin position="272"/>
        <end position="313"/>
    </location>
</feature>
<evidence type="ECO:0000313" key="6">
    <source>
        <dbReference type="Proteomes" id="UP000318571"/>
    </source>
</evidence>
<keyword evidence="1" id="KW-0677">Repeat</keyword>
<name>A0A553P8P3_TIGCA</name>
<dbReference type="EMBL" id="VCGU01000007">
    <property type="protein sequence ID" value="TRY74039.1"/>
    <property type="molecule type" value="Genomic_DNA"/>
</dbReference>
<dbReference type="InterPro" id="IPR036179">
    <property type="entry name" value="Ig-like_dom_sf"/>
</dbReference>
<dbReference type="InterPro" id="IPR013783">
    <property type="entry name" value="Ig-like_fold"/>
</dbReference>
<dbReference type="PROSITE" id="PS50853">
    <property type="entry name" value="FN3"/>
    <property type="match status" value="1"/>
</dbReference>
<feature type="non-terminal residue" evidence="5">
    <location>
        <position position="1"/>
    </location>
</feature>
<dbReference type="Gene3D" id="2.60.40.10">
    <property type="entry name" value="Immunoglobulins"/>
    <property type="match status" value="2"/>
</dbReference>
<evidence type="ECO:0008006" key="7">
    <source>
        <dbReference type="Google" id="ProtNLM"/>
    </source>
</evidence>
<evidence type="ECO:0000259" key="4">
    <source>
        <dbReference type="PROSITE" id="PS50853"/>
    </source>
</evidence>
<feature type="non-terminal residue" evidence="5">
    <location>
        <position position="313"/>
    </location>
</feature>
<dbReference type="InterPro" id="IPR003961">
    <property type="entry name" value="FN3_dom"/>
</dbReference>
<feature type="compositionally biased region" description="Basic and acidic residues" evidence="2">
    <location>
        <begin position="276"/>
        <end position="285"/>
    </location>
</feature>
<feature type="domain" description="Fibronectin type-III" evidence="4">
    <location>
        <begin position="114"/>
        <end position="229"/>
    </location>
</feature>
<dbReference type="AlphaFoldDB" id="A0A553P8P3"/>
<protein>
    <recommendedName>
        <fullName evidence="7">Fibronectin type-III domain-containing protein</fullName>
    </recommendedName>
</protein>
<evidence type="ECO:0000259" key="3">
    <source>
        <dbReference type="PROSITE" id="PS50835"/>
    </source>
</evidence>
<dbReference type="Pfam" id="PF00041">
    <property type="entry name" value="fn3"/>
    <property type="match status" value="1"/>
</dbReference>
<dbReference type="PANTHER" id="PTHR13817:SF73">
    <property type="entry name" value="FIBRONECTIN TYPE-III DOMAIN-CONTAINING PROTEIN"/>
    <property type="match status" value="1"/>
</dbReference>
<reference evidence="5 6" key="1">
    <citation type="journal article" date="2018" name="Nat. Ecol. Evol.">
        <title>Genomic signatures of mitonuclear coevolution across populations of Tigriopus californicus.</title>
        <authorList>
            <person name="Barreto F.S."/>
            <person name="Watson E.T."/>
            <person name="Lima T.G."/>
            <person name="Willett C.S."/>
            <person name="Edmands S."/>
            <person name="Li W."/>
            <person name="Burton R.S."/>
        </authorList>
    </citation>
    <scope>NUCLEOTIDE SEQUENCE [LARGE SCALE GENOMIC DNA]</scope>
    <source>
        <strain evidence="5 6">San Diego</strain>
    </source>
</reference>
<dbReference type="PANTHER" id="PTHR13817">
    <property type="entry name" value="TITIN"/>
    <property type="match status" value="1"/>
</dbReference>
<dbReference type="SUPFAM" id="SSF49265">
    <property type="entry name" value="Fibronectin type III"/>
    <property type="match status" value="1"/>
</dbReference>
<dbReference type="InterPro" id="IPR007110">
    <property type="entry name" value="Ig-like_dom"/>
</dbReference>
<proteinExistence type="predicted"/>
<gene>
    <name evidence="5" type="ORF">TCAL_15768</name>
</gene>
<dbReference type="InterPro" id="IPR036116">
    <property type="entry name" value="FN3_sf"/>
</dbReference>
<evidence type="ECO:0000256" key="1">
    <source>
        <dbReference type="ARBA" id="ARBA00022737"/>
    </source>
</evidence>